<evidence type="ECO:0000256" key="1">
    <source>
        <dbReference type="SAM" id="MobiDB-lite"/>
    </source>
</evidence>
<dbReference type="HOGENOM" id="CLU_2165892_0_0_9"/>
<protein>
    <recommendedName>
        <fullName evidence="5">Lipopolysaccharide assembly protein A domain-containing protein</fullName>
    </recommendedName>
</protein>
<dbReference type="KEGG" id="bse:Bsel_1769"/>
<dbReference type="Proteomes" id="UP000000271">
    <property type="component" value="Chromosome"/>
</dbReference>
<evidence type="ECO:0000313" key="3">
    <source>
        <dbReference type="EMBL" id="ADH99276.1"/>
    </source>
</evidence>
<organism evidence="3 4">
    <name type="scientific">Bacillus selenitireducens (strain ATCC 700615 / DSM 15326 / MLS10)</name>
    <dbReference type="NCBI Taxonomy" id="439292"/>
    <lineage>
        <taxon>Bacteria</taxon>
        <taxon>Bacillati</taxon>
        <taxon>Bacillota</taxon>
        <taxon>Bacilli</taxon>
        <taxon>Bacillales</taxon>
        <taxon>Bacillaceae</taxon>
        <taxon>Salisediminibacterium</taxon>
    </lineage>
</organism>
<evidence type="ECO:0000313" key="4">
    <source>
        <dbReference type="Proteomes" id="UP000000271"/>
    </source>
</evidence>
<feature type="transmembrane region" description="Helical" evidence="2">
    <location>
        <begin position="37"/>
        <end position="57"/>
    </location>
</feature>
<dbReference type="EMBL" id="CP001791">
    <property type="protein sequence ID" value="ADH99276.1"/>
    <property type="molecule type" value="Genomic_DNA"/>
</dbReference>
<dbReference type="STRING" id="439292.Bsel_1769"/>
<accession>D6XTZ0</accession>
<gene>
    <name evidence="3" type="ordered locus">Bsel_1769</name>
</gene>
<keyword evidence="2" id="KW-1133">Transmembrane helix</keyword>
<feature type="region of interest" description="Disordered" evidence="1">
    <location>
        <begin position="68"/>
        <end position="99"/>
    </location>
</feature>
<evidence type="ECO:0008006" key="5">
    <source>
        <dbReference type="Google" id="ProtNLM"/>
    </source>
</evidence>
<keyword evidence="2" id="KW-0472">Membrane</keyword>
<feature type="compositionally biased region" description="Basic and acidic residues" evidence="1">
    <location>
        <begin position="85"/>
        <end position="99"/>
    </location>
</feature>
<keyword evidence="2" id="KW-0812">Transmembrane</keyword>
<name>D6XTZ0_BACIE</name>
<dbReference type="AlphaFoldDB" id="D6XTZ0"/>
<reference evidence="3" key="1">
    <citation type="submission" date="2009-10" db="EMBL/GenBank/DDBJ databases">
        <title>Complete sequence of Bacillus selenitireducens MLS10.</title>
        <authorList>
            <consortium name="US DOE Joint Genome Institute"/>
            <person name="Lucas S."/>
            <person name="Copeland A."/>
            <person name="Lapidus A."/>
            <person name="Glavina del Rio T."/>
            <person name="Dalin E."/>
            <person name="Tice H."/>
            <person name="Bruce D."/>
            <person name="Goodwin L."/>
            <person name="Pitluck S."/>
            <person name="Sims D."/>
            <person name="Brettin T."/>
            <person name="Detter J.C."/>
            <person name="Han C."/>
            <person name="Larimer F."/>
            <person name="Land M."/>
            <person name="Hauser L."/>
            <person name="Kyrpides N."/>
            <person name="Ovchinnikova G."/>
            <person name="Stolz J."/>
        </authorList>
    </citation>
    <scope>NUCLEOTIDE SEQUENCE [LARGE SCALE GENOMIC DNA]</scope>
    <source>
        <strain evidence="3">MLS10</strain>
    </source>
</reference>
<evidence type="ECO:0000256" key="2">
    <source>
        <dbReference type="SAM" id="Phobius"/>
    </source>
</evidence>
<sequence length="110" mass="12370">MQNCYLKTALLFSVIAFVVVFLSSLQQNTVITSLFRGSIGLLPGALFGIILAYIWYLTAINVKRTSSTNIKESQEEEMSSENSQDTERQPDQDDEEAKRAAEFVKTKLND</sequence>
<proteinExistence type="predicted"/>
<keyword evidence="4" id="KW-1185">Reference proteome</keyword>